<dbReference type="STRING" id="1803665.GCA_001641335_03306"/>
<evidence type="ECO:0000313" key="3">
    <source>
        <dbReference type="Proteomes" id="UP000319949"/>
    </source>
</evidence>
<reference evidence="2 3" key="1">
    <citation type="submission" date="2019-06" db="EMBL/GenBank/DDBJ databases">
        <title>Genomic Encyclopedia of Type Strains, Phase IV (KMG-V): Genome sequencing to study the core and pangenomes of soil and plant-associated prokaryotes.</title>
        <authorList>
            <person name="Whitman W."/>
        </authorList>
    </citation>
    <scope>NUCLEOTIDE SEQUENCE [LARGE SCALE GENOMIC DNA]</scope>
    <source>
        <strain evidence="2 3">BR 510</strain>
    </source>
</reference>
<comment type="caution">
    <text evidence="2">The sequence shown here is derived from an EMBL/GenBank/DDBJ whole genome shotgun (WGS) entry which is preliminary data.</text>
</comment>
<dbReference type="EMBL" id="VITK01000001">
    <property type="protein sequence ID" value="TWB06923.1"/>
    <property type="molecule type" value="Genomic_DNA"/>
</dbReference>
<gene>
    <name evidence="2" type="ORF">FBZ96_101738</name>
</gene>
<evidence type="ECO:0000313" key="2">
    <source>
        <dbReference type="EMBL" id="TWB06923.1"/>
    </source>
</evidence>
<accession>A0A560EC29</accession>
<proteinExistence type="predicted"/>
<protein>
    <submittedName>
        <fullName evidence="2">Uncharacterized protein</fullName>
    </submittedName>
</protein>
<dbReference type="Proteomes" id="UP000319949">
    <property type="component" value="Unassembled WGS sequence"/>
</dbReference>
<feature type="compositionally biased region" description="Polar residues" evidence="1">
    <location>
        <begin position="16"/>
        <end position="52"/>
    </location>
</feature>
<feature type="region of interest" description="Disordered" evidence="1">
    <location>
        <begin position="12"/>
        <end position="52"/>
    </location>
</feature>
<dbReference type="RefSeq" id="WP_145657307.1">
    <property type="nucleotide sequence ID" value="NZ_VITK01000001.1"/>
</dbReference>
<keyword evidence="3" id="KW-1185">Reference proteome</keyword>
<dbReference type="AlphaFoldDB" id="A0A560EC29"/>
<evidence type="ECO:0000256" key="1">
    <source>
        <dbReference type="SAM" id="MobiDB-lite"/>
    </source>
</evidence>
<dbReference type="OrthoDB" id="7188397at2"/>
<organism evidence="2 3">
    <name type="scientific">Bradyrhizobium stylosanthis</name>
    <dbReference type="NCBI Taxonomy" id="1803665"/>
    <lineage>
        <taxon>Bacteria</taxon>
        <taxon>Pseudomonadati</taxon>
        <taxon>Pseudomonadota</taxon>
        <taxon>Alphaproteobacteria</taxon>
        <taxon>Hyphomicrobiales</taxon>
        <taxon>Nitrobacteraceae</taxon>
        <taxon>Bradyrhizobium</taxon>
    </lineage>
</organism>
<name>A0A560EC29_9BRAD</name>
<sequence length="221" mass="22760">MISGLSSAALPYLRPASTSGSNATSTPGLTPVESTATDAATDSPGISVSQLKPLQGAKPISVADNPVLRDLMATNWLTTHGASAGQPSVSDDAPENTYAQVKVGGKVVATLYNGGSSTMTNEAAAAIGKLEDPPGLSGPDLAQWRADQYAARLGGTVEKASTAITQSQWTPRESRSTSYSREQLDAAFQAMLADGQRVMAQQQARYLSSRAQAGTSADVSV</sequence>